<protein>
    <submittedName>
        <fullName evidence="2">Uncharacterized protein</fullName>
    </submittedName>
</protein>
<sequence length="485" mass="55842">MASLPPRPETTPKPLRDDRRPTVDERDRDRRSSQSITASRLRPNDRIPEHERSYVPRKSDSYVPGGYDSRRESDRRDYDDRDRRRTYGRERNRDYDRSRSPRRRSPDRHPYDRDRAYRRSPSPYRRSGFSRRDSRSPPRYRRRSRTPPRLRPRSRSRSARRPSPIRLGNHSIAPSPRERSPYRRSGHRTRSRSSDKRPSKSDISPNKSSPAPSAPQKVEQVAEQKARANTPIVVEENASRGTASSEGKRHEETTKIPLSDKTESPLTTATQVEPTTKLVKEEKEEKVKLEMSEHPVSPPVENKKVEDVENMKMDVVESPSVPSLSPAAPSLPTQPSIKSSSLGNEPQRGPTHIAQAQSNWQYPLKVTRSPPRAPRGHRLAGHQTSHSLPPREPRRSYGLPNIPKYERPKQLTEIEQELSKYETLRRNYASNHLAEVKELRRALHELDMTTIDLRAAETRHRIADLQLEKAKTGTLGIEAVDVIEV</sequence>
<gene>
    <name evidence="2" type="ORF">CPB84DRAFT_1770722</name>
</gene>
<proteinExistence type="predicted"/>
<feature type="compositionally biased region" description="Basic residues" evidence="1">
    <location>
        <begin position="138"/>
        <end position="160"/>
    </location>
</feature>
<feature type="compositionally biased region" description="Basic and acidic residues" evidence="1">
    <location>
        <begin position="107"/>
        <end position="117"/>
    </location>
</feature>
<feature type="compositionally biased region" description="Basic and acidic residues" evidence="1">
    <location>
        <begin position="68"/>
        <end position="99"/>
    </location>
</feature>
<organism evidence="2 3">
    <name type="scientific">Gymnopilus junonius</name>
    <name type="common">Spectacular rustgill mushroom</name>
    <name type="synonym">Gymnopilus spectabilis subsp. junonius</name>
    <dbReference type="NCBI Taxonomy" id="109634"/>
    <lineage>
        <taxon>Eukaryota</taxon>
        <taxon>Fungi</taxon>
        <taxon>Dikarya</taxon>
        <taxon>Basidiomycota</taxon>
        <taxon>Agaricomycotina</taxon>
        <taxon>Agaricomycetes</taxon>
        <taxon>Agaricomycetidae</taxon>
        <taxon>Agaricales</taxon>
        <taxon>Agaricineae</taxon>
        <taxon>Hymenogastraceae</taxon>
        <taxon>Gymnopilus</taxon>
    </lineage>
</organism>
<evidence type="ECO:0000313" key="2">
    <source>
        <dbReference type="EMBL" id="KAF8905983.1"/>
    </source>
</evidence>
<comment type="caution">
    <text evidence="2">The sequence shown here is derived from an EMBL/GenBank/DDBJ whole genome shotgun (WGS) entry which is preliminary data.</text>
</comment>
<feature type="compositionally biased region" description="Basic residues" evidence="1">
    <location>
        <begin position="182"/>
        <end position="191"/>
    </location>
</feature>
<feature type="compositionally biased region" description="Basic and acidic residues" evidence="1">
    <location>
        <begin position="278"/>
        <end position="293"/>
    </location>
</feature>
<keyword evidence="3" id="KW-1185">Reference proteome</keyword>
<feature type="compositionally biased region" description="Basic and acidic residues" evidence="1">
    <location>
        <begin position="14"/>
        <end position="32"/>
    </location>
</feature>
<evidence type="ECO:0000256" key="1">
    <source>
        <dbReference type="SAM" id="MobiDB-lite"/>
    </source>
</evidence>
<feature type="compositionally biased region" description="Basic and acidic residues" evidence="1">
    <location>
        <begin position="42"/>
        <end position="60"/>
    </location>
</feature>
<feature type="compositionally biased region" description="Basic and acidic residues" evidence="1">
    <location>
        <begin position="246"/>
        <end position="263"/>
    </location>
</feature>
<feature type="compositionally biased region" description="Polar residues" evidence="1">
    <location>
        <begin position="264"/>
        <end position="274"/>
    </location>
</feature>
<feature type="region of interest" description="Disordered" evidence="1">
    <location>
        <begin position="1"/>
        <end position="403"/>
    </location>
</feature>
<dbReference type="Proteomes" id="UP000724874">
    <property type="component" value="Unassembled WGS sequence"/>
</dbReference>
<name>A0A9P5NUR6_GYMJU</name>
<dbReference type="EMBL" id="JADNYJ010000020">
    <property type="protein sequence ID" value="KAF8905983.1"/>
    <property type="molecule type" value="Genomic_DNA"/>
</dbReference>
<dbReference type="AlphaFoldDB" id="A0A9P5NUR6"/>
<accession>A0A9P5NUR6</accession>
<feature type="compositionally biased region" description="Pro residues" evidence="1">
    <location>
        <begin position="1"/>
        <end position="11"/>
    </location>
</feature>
<feature type="compositionally biased region" description="Basic and acidic residues" evidence="1">
    <location>
        <begin position="301"/>
        <end position="315"/>
    </location>
</feature>
<feature type="compositionally biased region" description="Low complexity" evidence="1">
    <location>
        <begin position="201"/>
        <end position="215"/>
    </location>
</feature>
<dbReference type="OrthoDB" id="3269397at2759"/>
<feature type="compositionally biased region" description="Low complexity" evidence="1">
    <location>
        <begin position="318"/>
        <end position="336"/>
    </location>
</feature>
<reference evidence="2" key="1">
    <citation type="submission" date="2020-11" db="EMBL/GenBank/DDBJ databases">
        <authorList>
            <consortium name="DOE Joint Genome Institute"/>
            <person name="Ahrendt S."/>
            <person name="Riley R."/>
            <person name="Andreopoulos W."/>
            <person name="LaButti K."/>
            <person name="Pangilinan J."/>
            <person name="Ruiz-duenas F.J."/>
            <person name="Barrasa J.M."/>
            <person name="Sanchez-Garcia M."/>
            <person name="Camarero S."/>
            <person name="Miyauchi S."/>
            <person name="Serrano A."/>
            <person name="Linde D."/>
            <person name="Babiker R."/>
            <person name="Drula E."/>
            <person name="Ayuso-Fernandez I."/>
            <person name="Pacheco R."/>
            <person name="Padilla G."/>
            <person name="Ferreira P."/>
            <person name="Barriuso J."/>
            <person name="Kellner H."/>
            <person name="Castanera R."/>
            <person name="Alfaro M."/>
            <person name="Ramirez L."/>
            <person name="Pisabarro A.G."/>
            <person name="Kuo A."/>
            <person name="Tritt A."/>
            <person name="Lipzen A."/>
            <person name="He G."/>
            <person name="Yan M."/>
            <person name="Ng V."/>
            <person name="Cullen D."/>
            <person name="Martin F."/>
            <person name="Rosso M.-N."/>
            <person name="Henrissat B."/>
            <person name="Hibbett D."/>
            <person name="Martinez A.T."/>
            <person name="Grigoriev I.V."/>
        </authorList>
    </citation>
    <scope>NUCLEOTIDE SEQUENCE</scope>
    <source>
        <strain evidence="2">AH 44721</strain>
    </source>
</reference>
<evidence type="ECO:0000313" key="3">
    <source>
        <dbReference type="Proteomes" id="UP000724874"/>
    </source>
</evidence>